<proteinExistence type="predicted"/>
<feature type="transmembrane region" description="Helical" evidence="1">
    <location>
        <begin position="47"/>
        <end position="68"/>
    </location>
</feature>
<protein>
    <submittedName>
        <fullName evidence="2">Uncharacterized protein</fullName>
    </submittedName>
</protein>
<keyword evidence="1" id="KW-0472">Membrane</keyword>
<dbReference type="OrthoDB" id="2146485at2"/>
<name>A0A1G9TQC7_9FIRM</name>
<keyword evidence="3" id="KW-1185">Reference proteome</keyword>
<evidence type="ECO:0000313" key="3">
    <source>
        <dbReference type="Proteomes" id="UP000187651"/>
    </source>
</evidence>
<dbReference type="EMBL" id="FNHZ01000001">
    <property type="protein sequence ID" value="SDM49989.1"/>
    <property type="molecule type" value="Genomic_DNA"/>
</dbReference>
<evidence type="ECO:0000313" key="2">
    <source>
        <dbReference type="EMBL" id="SDM49989.1"/>
    </source>
</evidence>
<feature type="transmembrane region" description="Helical" evidence="1">
    <location>
        <begin position="80"/>
        <end position="100"/>
    </location>
</feature>
<dbReference type="AlphaFoldDB" id="A0A1G9TQC7"/>
<dbReference type="RefSeq" id="WP_083330231.1">
    <property type="nucleotide sequence ID" value="NZ_FNHZ01000001.1"/>
</dbReference>
<gene>
    <name evidence="2" type="ORF">SAMN05216544_0450</name>
</gene>
<feature type="transmembrane region" description="Helical" evidence="1">
    <location>
        <begin position="20"/>
        <end position="41"/>
    </location>
</feature>
<reference evidence="3" key="1">
    <citation type="submission" date="2016-10" db="EMBL/GenBank/DDBJ databases">
        <authorList>
            <person name="Varghese N."/>
            <person name="Submissions S."/>
        </authorList>
    </citation>
    <scope>NUCLEOTIDE SEQUENCE [LARGE SCALE GENOMIC DNA]</scope>
    <source>
        <strain evidence="3">M83</strain>
    </source>
</reference>
<organism evidence="2 3">
    <name type="scientific">Lachnospira pectinoschiza</name>
    <dbReference type="NCBI Taxonomy" id="28052"/>
    <lineage>
        <taxon>Bacteria</taxon>
        <taxon>Bacillati</taxon>
        <taxon>Bacillota</taxon>
        <taxon>Clostridia</taxon>
        <taxon>Lachnospirales</taxon>
        <taxon>Lachnospiraceae</taxon>
        <taxon>Lachnospira</taxon>
    </lineage>
</organism>
<accession>A0A1G9TQC7</accession>
<feature type="transmembrane region" description="Helical" evidence="1">
    <location>
        <begin position="112"/>
        <end position="133"/>
    </location>
</feature>
<sequence>MFTSDIDRKNNIKHIRNSLIGYVLISLFLIAFYKIYISFSYGQDSYYMRYMFLVSLIGGLIEVTILLVCHKNNYRPRSSFNMWNSGLALIVSGCLIEGIVSISGRYTDAEEAYFMAGVAFLILALVVAVIRLISAVRINNARLSQEA</sequence>
<keyword evidence="1" id="KW-1133">Transmembrane helix</keyword>
<evidence type="ECO:0000256" key="1">
    <source>
        <dbReference type="SAM" id="Phobius"/>
    </source>
</evidence>
<keyword evidence="1" id="KW-0812">Transmembrane</keyword>
<dbReference type="Proteomes" id="UP000187651">
    <property type="component" value="Unassembled WGS sequence"/>
</dbReference>